<dbReference type="PANTHER" id="PTHR45713:SF6">
    <property type="entry name" value="F5_8 TYPE C DOMAIN-CONTAINING PROTEIN"/>
    <property type="match status" value="1"/>
</dbReference>
<name>A0A7Y4KX12_9ACTN</name>
<evidence type="ECO:0000256" key="10">
    <source>
        <dbReference type="ARBA" id="ARBA00022801"/>
    </source>
</evidence>
<feature type="domain" description="F5/8 type C" evidence="16">
    <location>
        <begin position="33"/>
        <end position="182"/>
    </location>
</feature>
<evidence type="ECO:0000256" key="7">
    <source>
        <dbReference type="ARBA" id="ARBA00022723"/>
    </source>
</evidence>
<reference evidence="17 20" key="2">
    <citation type="submission" date="2020-08" db="EMBL/GenBank/DDBJ databases">
        <title>Sequencing the genomes of 1000 actinobacteria strains.</title>
        <authorList>
            <person name="Klenk H.-P."/>
        </authorList>
    </citation>
    <scope>NUCLEOTIDE SEQUENCE [LARGE SCALE GENOMIC DNA]</scope>
    <source>
        <strain evidence="17 20">DSM 15626</strain>
    </source>
</reference>
<evidence type="ECO:0000259" key="16">
    <source>
        <dbReference type="PROSITE" id="PS50022"/>
    </source>
</evidence>
<dbReference type="GO" id="GO:0010185">
    <property type="term" value="P:regulation of cellular defense response"/>
    <property type="evidence" value="ECO:0007669"/>
    <property type="project" value="UniProtKB-ARBA"/>
</dbReference>
<dbReference type="SMART" id="SM00812">
    <property type="entry name" value="Alpha_L_fucos"/>
    <property type="match status" value="1"/>
</dbReference>
<dbReference type="GO" id="GO:0042806">
    <property type="term" value="F:fucose binding"/>
    <property type="evidence" value="ECO:0007669"/>
    <property type="project" value="UniProtKB-ARBA"/>
</dbReference>
<evidence type="ECO:0000256" key="12">
    <source>
        <dbReference type="ARBA" id="ARBA00023157"/>
    </source>
</evidence>
<evidence type="ECO:0000313" key="19">
    <source>
        <dbReference type="Proteomes" id="UP000534306"/>
    </source>
</evidence>
<feature type="signal peptide" evidence="15">
    <location>
        <begin position="1"/>
        <end position="27"/>
    </location>
</feature>
<evidence type="ECO:0000256" key="8">
    <source>
        <dbReference type="ARBA" id="ARBA00022729"/>
    </source>
</evidence>
<dbReference type="Pfam" id="PF01120">
    <property type="entry name" value="Alpha_L_fucos"/>
    <property type="match status" value="1"/>
</dbReference>
<evidence type="ECO:0000256" key="9">
    <source>
        <dbReference type="ARBA" id="ARBA00022734"/>
    </source>
</evidence>
<evidence type="ECO:0000256" key="11">
    <source>
        <dbReference type="ARBA" id="ARBA00022837"/>
    </source>
</evidence>
<dbReference type="AlphaFoldDB" id="A0A7Y4KX12"/>
<accession>A0A7Y4KX12</accession>
<evidence type="ECO:0000313" key="20">
    <source>
        <dbReference type="Proteomes" id="UP000553957"/>
    </source>
</evidence>
<feature type="chain" id="PRO_5038257863" description="alpha-L-fucosidase" evidence="15">
    <location>
        <begin position="28"/>
        <end position="608"/>
    </location>
</feature>
<comment type="function">
    <text evidence="1">Acts as a defensive agent. Recognizes blood group fucosylated oligosaccharides including A, B, H and Lewis B-type antigens. Does not recognize Lewis A antigen and has low affinity for monovalent haptens.</text>
</comment>
<dbReference type="GO" id="GO:0006004">
    <property type="term" value="P:fucose metabolic process"/>
    <property type="evidence" value="ECO:0007669"/>
    <property type="project" value="InterPro"/>
</dbReference>
<dbReference type="EC" id="3.2.1.51" evidence="6"/>
<comment type="function">
    <text evidence="2">Alpha-L-fucosidase is responsible for hydrolyzing the alpha-1,6-linked fucose joined to the reducing-end N-acetylglucosamine of the carbohydrate moieties of glycoproteins.</text>
</comment>
<dbReference type="PANTHER" id="PTHR45713">
    <property type="entry name" value="FTP DOMAIN-CONTAINING PROTEIN"/>
    <property type="match status" value="1"/>
</dbReference>
<protein>
    <recommendedName>
        <fullName evidence="6">alpha-L-fucosidase</fullName>
        <ecNumber evidence="6">3.2.1.51</ecNumber>
    </recommendedName>
</protein>
<dbReference type="Proteomes" id="UP000534306">
    <property type="component" value="Unassembled WGS sequence"/>
</dbReference>
<dbReference type="GO" id="GO:0046872">
    <property type="term" value="F:metal ion binding"/>
    <property type="evidence" value="ECO:0007669"/>
    <property type="project" value="UniProtKB-KW"/>
</dbReference>
<sequence>MRSRGAVRARRWLAVLMGSGLVASAIAVPAPAAQPPADENLARGRTATQSSEYATAAPASRAVDGNRDGGFWNGSLSHTDEQDEAWWQVDLESRRSIGRIAIYNRTDCCVGRLANFYVLVSNEPFAADSLEAARKQRGVSAYHVDRVAGKVEVPIGREGRYVRIQLAGHNPLALGEVEVYRGPVDVPKYRNLAPAAKTTQSSVLDGGVSTRAQDVDKASLSNTKSEYQPWWEADLRTSQRVTTIRVFNRTDCCADRLRDFYVLTSDKPFASTDLARTLRQPGVTATRVRNIGADRTIDVQRTARYVRIQSTLTSYLTLAEVQIFGNQPLTTPDVARHIRENQFGMFIHYGVATYTNEQWATPGTPPSVFDPTNLDTDQWAAIAKSAGMKYGVLTTKHHDGFALWDTAANEYDVAKSPYQRDVVRQYADSFRKAGLNVGFYYSIWDRTNGENTELVINQLRELLTRYGPIEQLWFDAWTFAPGYGKIPYDQVRDFVRNVSPGTVIVNNDKNDSLATSDVLEYEDGRPPAGLTDPIQMSDMISSSNWDWFHNDQSPGPRTLEDIVGEETYQRDHGYQYLLNVGPSRDGRMEQQYADLLQQVGAELNPPRR</sequence>
<reference evidence="18 19" key="1">
    <citation type="submission" date="2020-05" db="EMBL/GenBank/DDBJ databases">
        <title>Genome sequence of Kribbella sandramycini ATCC 39419.</title>
        <authorList>
            <person name="Maclea K.S."/>
            <person name="Fair J.L."/>
        </authorList>
    </citation>
    <scope>NUCLEOTIDE SEQUENCE [LARGE SCALE GENOMIC DNA]</scope>
    <source>
        <strain evidence="18 19">ATCC 39419</strain>
    </source>
</reference>
<keyword evidence="9" id="KW-0430">Lectin</keyword>
<dbReference type="EMBL" id="JACHKF010000001">
    <property type="protein sequence ID" value="MBB6568150.1"/>
    <property type="molecule type" value="Genomic_DNA"/>
</dbReference>
<evidence type="ECO:0000256" key="14">
    <source>
        <dbReference type="SAM" id="MobiDB-lite"/>
    </source>
</evidence>
<keyword evidence="7" id="KW-0479">Metal-binding</keyword>
<keyword evidence="11" id="KW-0106">Calcium</keyword>
<dbReference type="PRINTS" id="PR00741">
    <property type="entry name" value="GLHYDRLASE29"/>
</dbReference>
<organism evidence="18 19">
    <name type="scientific">Kribbella sandramycini</name>
    <dbReference type="NCBI Taxonomy" id="60450"/>
    <lineage>
        <taxon>Bacteria</taxon>
        <taxon>Bacillati</taxon>
        <taxon>Actinomycetota</taxon>
        <taxon>Actinomycetes</taxon>
        <taxon>Propionibacteriales</taxon>
        <taxon>Kribbellaceae</taxon>
        <taxon>Kribbella</taxon>
    </lineage>
</organism>
<dbReference type="SUPFAM" id="SSF49785">
    <property type="entry name" value="Galactose-binding domain-like"/>
    <property type="match status" value="2"/>
</dbReference>
<dbReference type="InterPro" id="IPR000933">
    <property type="entry name" value="Glyco_hydro_29"/>
</dbReference>
<evidence type="ECO:0000256" key="1">
    <source>
        <dbReference type="ARBA" id="ARBA00002219"/>
    </source>
</evidence>
<dbReference type="InterPro" id="IPR006585">
    <property type="entry name" value="FTP1"/>
</dbReference>
<dbReference type="PROSITE" id="PS50022">
    <property type="entry name" value="FA58C_3"/>
    <property type="match status" value="1"/>
</dbReference>
<dbReference type="SUPFAM" id="SSF51445">
    <property type="entry name" value="(Trans)glycosidases"/>
    <property type="match status" value="1"/>
</dbReference>
<dbReference type="InterPro" id="IPR008979">
    <property type="entry name" value="Galactose-bd-like_sf"/>
</dbReference>
<keyword evidence="13" id="KW-0326">Glycosidase</keyword>
<evidence type="ECO:0000313" key="17">
    <source>
        <dbReference type="EMBL" id="MBB6568150.1"/>
    </source>
</evidence>
<evidence type="ECO:0000256" key="2">
    <source>
        <dbReference type="ARBA" id="ARBA00004071"/>
    </source>
</evidence>
<proteinExistence type="inferred from homology"/>
<keyword evidence="19" id="KW-1185">Reference proteome</keyword>
<dbReference type="RefSeq" id="WP_171670852.1">
    <property type="nucleotide sequence ID" value="NZ_BAAAGT010000003.1"/>
</dbReference>
<evidence type="ECO:0000256" key="13">
    <source>
        <dbReference type="ARBA" id="ARBA00023295"/>
    </source>
</evidence>
<dbReference type="SMART" id="SM00607">
    <property type="entry name" value="FTP"/>
    <property type="match status" value="2"/>
</dbReference>
<dbReference type="InterPro" id="IPR017853">
    <property type="entry name" value="GH"/>
</dbReference>
<comment type="caution">
    <text evidence="18">The sequence shown here is derived from an EMBL/GenBank/DDBJ whole genome shotgun (WGS) entry which is preliminary data.</text>
</comment>
<keyword evidence="8 15" id="KW-0732">Signal</keyword>
<comment type="similarity">
    <text evidence="4">Belongs to the fucolectin family.</text>
</comment>
<keyword evidence="10" id="KW-0378">Hydrolase</keyword>
<dbReference type="InterPro" id="IPR051941">
    <property type="entry name" value="BG_Antigen-Binding_Lectin"/>
</dbReference>
<dbReference type="Pfam" id="PF22633">
    <property type="entry name" value="F5_F8_type_C_2"/>
    <property type="match status" value="2"/>
</dbReference>
<evidence type="ECO:0000313" key="18">
    <source>
        <dbReference type="EMBL" id="NOL39256.1"/>
    </source>
</evidence>
<dbReference type="InterPro" id="IPR000421">
    <property type="entry name" value="FA58C"/>
</dbReference>
<gene>
    <name evidence="17" type="ORF">HNR71_003787</name>
    <name evidence="18" type="ORF">HPO96_03265</name>
</gene>
<comment type="subunit">
    <text evidence="5">Homotrimer.</text>
</comment>
<dbReference type="Gene3D" id="2.60.120.260">
    <property type="entry name" value="Galactose-binding domain-like"/>
    <property type="match status" value="2"/>
</dbReference>
<feature type="region of interest" description="Disordered" evidence="14">
    <location>
        <begin position="33"/>
        <end position="66"/>
    </location>
</feature>
<evidence type="ECO:0000256" key="4">
    <source>
        <dbReference type="ARBA" id="ARBA00010147"/>
    </source>
</evidence>
<keyword evidence="12" id="KW-1015">Disulfide bond</keyword>
<evidence type="ECO:0000256" key="15">
    <source>
        <dbReference type="SAM" id="SignalP"/>
    </source>
</evidence>
<dbReference type="InterPro" id="IPR057739">
    <property type="entry name" value="Glyco_hydro_29_N"/>
</dbReference>
<dbReference type="InterPro" id="IPR016286">
    <property type="entry name" value="FUC_metazoa-typ"/>
</dbReference>
<comment type="similarity">
    <text evidence="3">Belongs to the glycosyl hydrolase 29 family.</text>
</comment>
<evidence type="ECO:0000256" key="5">
    <source>
        <dbReference type="ARBA" id="ARBA00011233"/>
    </source>
</evidence>
<dbReference type="EMBL" id="JABJRC010000001">
    <property type="protein sequence ID" value="NOL39256.1"/>
    <property type="molecule type" value="Genomic_DNA"/>
</dbReference>
<evidence type="ECO:0000256" key="6">
    <source>
        <dbReference type="ARBA" id="ARBA00012662"/>
    </source>
</evidence>
<dbReference type="GO" id="GO:0004560">
    <property type="term" value="F:alpha-L-fucosidase activity"/>
    <property type="evidence" value="ECO:0007669"/>
    <property type="project" value="InterPro"/>
</dbReference>
<dbReference type="Proteomes" id="UP000553957">
    <property type="component" value="Unassembled WGS sequence"/>
</dbReference>
<evidence type="ECO:0000256" key="3">
    <source>
        <dbReference type="ARBA" id="ARBA00007951"/>
    </source>
</evidence>
<dbReference type="Gene3D" id="3.20.20.80">
    <property type="entry name" value="Glycosidases"/>
    <property type="match status" value="1"/>
</dbReference>